<keyword evidence="22" id="KW-1185">Reference proteome</keyword>
<dbReference type="OrthoDB" id="6356110at2759"/>
<dbReference type="FunFam" id="2.10.10.10:FF:000001">
    <property type="entry name" value="Fibronectin 1a isoform 1"/>
    <property type="match status" value="1"/>
</dbReference>
<gene>
    <name evidence="21" type="primary">MRC1</name>
    <name evidence="21" type="synonym">LOC108937096</name>
</gene>
<keyword evidence="13 17" id="KW-1015">Disulfide bond</keyword>
<feature type="domain" description="C-type lectin" evidence="19">
    <location>
        <begin position="774"/>
        <end position="889"/>
    </location>
</feature>
<dbReference type="InterPro" id="IPR035992">
    <property type="entry name" value="Ricin_B-like_lectins"/>
</dbReference>
<dbReference type="FunFam" id="3.10.100.10:FF:000031">
    <property type="entry name" value="macrophage mannose receptor 1"/>
    <property type="match status" value="1"/>
</dbReference>
<feature type="domain" description="C-type lectin" evidence="19">
    <location>
        <begin position="491"/>
        <end position="606"/>
    </location>
</feature>
<proteinExistence type="predicted"/>
<dbReference type="PROSITE" id="PS00615">
    <property type="entry name" value="C_TYPE_LECTIN_1"/>
    <property type="match status" value="3"/>
</dbReference>
<dbReference type="InterPro" id="IPR013806">
    <property type="entry name" value="Kringle-like"/>
</dbReference>
<sequence length="1407" mass="159408">MGSTDSSSFLIYNVEHNECVTVRTADAVEAEPCDPSKEEQRFRWVSEKRLLSISHKLCLGAQSVKDWVKVLLFPCDEKSEVQHWECKNDTLFGLQGVELHLNYGNFDEKNIMVYQGSGSFSRWQIYGTQENLCSHGYQEIFTTGGNGFGAPCQFPFKYADEWYAECTVKGRSDGQLWCATVTDYNTDSKWGFCAAKSGRDWDKGPVTGVLYQWNVQAALTWHQARKSCQQQGADLLSIVELHEQTYISGLMGSLGASLWIGLNSLDFESGWQWSNGSPFRYLNWAPGQPSSEPGLYCAVLNSAKASKWETHACSKKLGYICRKENSTRLAPFTPGNNQPSFCPSHWVQYAGNCYYLERTKKIWQDALSACHKEGGDLASIHNIEEQSFIISQLDYQPRDELWIGLNDQRRLMLFEWSDRSPVTFTKWQVDEPSQDSNTQEDCVLIQGEEGKWADHRCEKEFGYICKKKASSKPSGTPEVISPGCKAGWTRFGSYCYYVGSEAKTFDEAKQTCQSSSSYLVDVTSRYENAFLISLVGLRPEKYFWIGLSNTEERENFVWTNTKNVRFTHFNIGMPDRKQGCVAMTTGVFAGLWDVVSCNNSEKYICKHMAEGVVSTLAPPTTPPLSCSPGWTPLGNRNFCYKVENKPKDDRKTWFEAKDFCRAIGGDLVSIHGDLEIDNKNAWIGIHTLNPDTGFVWTDGSPVSYENWDSGEPNNYNGAEFCGEMNLHFRMKWNDHDCEHYNNWICQIQKGVTPLPPPNATLPEYNTTEDGWIEYNGSQYYINKMNLPMEGARAFCRKNSGDLVVITGDRERRFLWKRISRSNEGQYYIGLTVDLDKSFQWVDGTPVSYVAWERNEPNFSNNDENCVTMLKGTGFWNDINCGATLPSICKRSPEPPINSTIAPTMLPEGGCPSDWILFQHKVTKPKISLHNARNHCISLGGNLVSILSEKEQAFLTAQMLGMSTDMWIGLNDISSTANFVWTEGKSLYYTNWAKGQPMPLPPRKHLFSMTEMHIEYHCVVMLISSSIITGLWKMEDCTLARGFICKKNIDPQINPPAATELPETYQSLGNSSFKVVSQKMNWDEARMQCKADNAELASIMDPIAQAFVMLRLQNYKEPLWIGLNSNMTSGYFHWTDNWRLRYSNWAPGEPKSNLACVYIDVDGKWKTTSCDEIHYSLCKRSTDVAPTDPPQLPGHCPESTARATWVPFRGHCYAIMSSVFLMWAHASTDCMRRGGSLLSIEDPVEAKFIQQNLEMLQDTSESFWVGLYKTHKGEWLWIDKAVVDYTNWLSGTSSSPPDENCVEILSDTAKWKESDCNIGKPYICKMAKTYTVHEPQKSSLGIAVAVVILILVVVGLTGFYIYKKKQRPVHRQRNLETTLYFNSNPSQPISDSEGLVANIEQDEQGSMI</sequence>
<dbReference type="SUPFAM" id="SSF56436">
    <property type="entry name" value="C-type lectin-like"/>
    <property type="match status" value="8"/>
</dbReference>
<keyword evidence="10" id="KW-0106">Calcium</keyword>
<dbReference type="FunFam" id="3.10.100.10:FF:000027">
    <property type="entry name" value="Mannose receptor, C type 1"/>
    <property type="match status" value="1"/>
</dbReference>
<evidence type="ECO:0000256" key="14">
    <source>
        <dbReference type="ARBA" id="ARBA00023170"/>
    </source>
</evidence>
<dbReference type="GO" id="GO:0005886">
    <property type="term" value="C:plasma membrane"/>
    <property type="evidence" value="ECO:0007669"/>
    <property type="project" value="UniProtKB-SubCell"/>
</dbReference>
<feature type="disulfide bond" evidence="17">
    <location>
        <begin position="152"/>
        <end position="178"/>
    </location>
</feature>
<accession>A0A8C9UXD5</accession>
<evidence type="ECO:0000256" key="10">
    <source>
        <dbReference type="ARBA" id="ARBA00022837"/>
    </source>
</evidence>
<dbReference type="InterPro" id="IPR018378">
    <property type="entry name" value="C-type_lectin_CS"/>
</dbReference>
<dbReference type="InterPro" id="IPR001304">
    <property type="entry name" value="C-type_lectin-like"/>
</dbReference>
<dbReference type="SMART" id="SM00034">
    <property type="entry name" value="CLECT"/>
    <property type="match status" value="8"/>
</dbReference>
<dbReference type="GeneTree" id="ENSGT01050000244842"/>
<evidence type="ECO:0000256" key="17">
    <source>
        <dbReference type="PROSITE-ProRule" id="PRU00479"/>
    </source>
</evidence>
<evidence type="ECO:0000256" key="15">
    <source>
        <dbReference type="ARBA" id="ARBA00023180"/>
    </source>
</evidence>
<keyword evidence="4" id="KW-0254">Endocytosis</keyword>
<dbReference type="CDD" id="cd00062">
    <property type="entry name" value="FN2"/>
    <property type="match status" value="1"/>
</dbReference>
<reference evidence="21" key="3">
    <citation type="submission" date="2025-09" db="UniProtKB">
        <authorList>
            <consortium name="Ensembl"/>
        </authorList>
    </citation>
    <scope>IDENTIFICATION</scope>
</reference>
<dbReference type="Pfam" id="PF00059">
    <property type="entry name" value="Lectin_C"/>
    <property type="match status" value="8"/>
</dbReference>
<evidence type="ECO:0000256" key="4">
    <source>
        <dbReference type="ARBA" id="ARBA00022583"/>
    </source>
</evidence>
<keyword evidence="5 18" id="KW-0812">Transmembrane</keyword>
<dbReference type="PROSITE" id="PS50041">
    <property type="entry name" value="C_TYPE_LECTIN_2"/>
    <property type="match status" value="8"/>
</dbReference>
<keyword evidence="6" id="KW-0732">Signal</keyword>
<dbReference type="Ensembl" id="ENSSFOT00015002500.2">
    <property type="protein sequence ID" value="ENSSFOP00015002455.2"/>
    <property type="gene ID" value="ENSSFOG00015001559.2"/>
</dbReference>
<evidence type="ECO:0000256" key="2">
    <source>
        <dbReference type="ARBA" id="ARBA00004530"/>
    </source>
</evidence>
<dbReference type="InterPro" id="IPR016186">
    <property type="entry name" value="C-type_lectin-like/link_sf"/>
</dbReference>
<dbReference type="FunFam" id="3.10.100.10:FF:000022">
    <property type="entry name" value="Mannose receptor C-type 1"/>
    <property type="match status" value="1"/>
</dbReference>
<feature type="domain" description="C-type lectin" evidence="19">
    <location>
        <begin position="206"/>
        <end position="322"/>
    </location>
</feature>
<evidence type="ECO:0000256" key="9">
    <source>
        <dbReference type="ARBA" id="ARBA00022753"/>
    </source>
</evidence>
<feature type="domain" description="C-type lectin" evidence="19">
    <location>
        <begin position="349"/>
        <end position="466"/>
    </location>
</feature>
<keyword evidence="15" id="KW-0325">Glycoprotein</keyword>
<dbReference type="FunFam" id="3.10.100.10:FF:000030">
    <property type="entry name" value="Mannose receptor C-type 1"/>
    <property type="match status" value="1"/>
</dbReference>
<dbReference type="PROSITE" id="PS51092">
    <property type="entry name" value="FN2_2"/>
    <property type="match status" value="1"/>
</dbReference>
<evidence type="ECO:0000256" key="6">
    <source>
        <dbReference type="ARBA" id="ARBA00022729"/>
    </source>
</evidence>
<dbReference type="SUPFAM" id="SSF50370">
    <property type="entry name" value="Ricin B-like lectins"/>
    <property type="match status" value="1"/>
</dbReference>
<dbReference type="InterPro" id="IPR000562">
    <property type="entry name" value="FN_type2_dom"/>
</dbReference>
<keyword evidence="9" id="KW-0967">Endosome</keyword>
<feature type="domain" description="Fibronectin type-II" evidence="20">
    <location>
        <begin position="147"/>
        <end position="195"/>
    </location>
</feature>
<evidence type="ECO:0000256" key="7">
    <source>
        <dbReference type="ARBA" id="ARBA00022734"/>
    </source>
</evidence>
<feature type="domain" description="C-type lectin" evidence="19">
    <location>
        <begin position="919"/>
        <end position="1045"/>
    </location>
</feature>
<keyword evidence="3" id="KW-1003">Cell membrane</keyword>
<reference evidence="21" key="2">
    <citation type="submission" date="2025-08" db="UniProtKB">
        <authorList>
            <consortium name="Ensembl"/>
        </authorList>
    </citation>
    <scope>IDENTIFICATION</scope>
</reference>
<evidence type="ECO:0000256" key="18">
    <source>
        <dbReference type="SAM" id="Phobius"/>
    </source>
</evidence>
<dbReference type="CDD" id="cd23407">
    <property type="entry name" value="beta-trefoil_Ricin_MRC1"/>
    <property type="match status" value="1"/>
</dbReference>
<dbReference type="GO" id="GO:0006897">
    <property type="term" value="P:endocytosis"/>
    <property type="evidence" value="ECO:0007669"/>
    <property type="project" value="UniProtKB-KW"/>
</dbReference>
<name>A0A8C9UXD5_SCLFO</name>
<evidence type="ECO:0000256" key="3">
    <source>
        <dbReference type="ARBA" id="ARBA00022475"/>
    </source>
</evidence>
<evidence type="ECO:0000256" key="11">
    <source>
        <dbReference type="ARBA" id="ARBA00022989"/>
    </source>
</evidence>
<dbReference type="InterPro" id="IPR036943">
    <property type="entry name" value="FN_type2_sf"/>
</dbReference>
<dbReference type="InterPro" id="IPR050111">
    <property type="entry name" value="C-type_lectin/snaclec_domain"/>
</dbReference>
<keyword evidence="11 18" id="KW-1133">Transmembrane helix</keyword>
<dbReference type="SMART" id="SM00059">
    <property type="entry name" value="FN2"/>
    <property type="match status" value="1"/>
</dbReference>
<keyword evidence="14" id="KW-0675">Receptor</keyword>
<dbReference type="SUPFAM" id="SSF57440">
    <property type="entry name" value="Kringle-like"/>
    <property type="match status" value="1"/>
</dbReference>
<protein>
    <recommendedName>
        <fullName evidence="16">Macrophage mannose receptor 1</fullName>
    </recommendedName>
</protein>
<feature type="domain" description="C-type lectin" evidence="19">
    <location>
        <begin position="635"/>
        <end position="746"/>
    </location>
</feature>
<dbReference type="Pfam" id="PF00040">
    <property type="entry name" value="fn2"/>
    <property type="match status" value="1"/>
</dbReference>
<dbReference type="GO" id="GO:0005537">
    <property type="term" value="F:D-mannose binding"/>
    <property type="evidence" value="ECO:0007669"/>
    <property type="project" value="UniProtKB-ARBA"/>
</dbReference>
<evidence type="ECO:0000256" key="8">
    <source>
        <dbReference type="ARBA" id="ARBA00022737"/>
    </source>
</evidence>
<dbReference type="FunFam" id="2.80.10.50:FF:000032">
    <property type="entry name" value="macrophage mannose receptor 1"/>
    <property type="match status" value="1"/>
</dbReference>
<dbReference type="CDD" id="cd00037">
    <property type="entry name" value="CLECT"/>
    <property type="match status" value="8"/>
</dbReference>
<dbReference type="Pfam" id="PF24562">
    <property type="entry name" value="CysR_MRC2_N"/>
    <property type="match status" value="1"/>
</dbReference>
<dbReference type="Gene3D" id="2.80.10.50">
    <property type="match status" value="1"/>
</dbReference>
<dbReference type="SMART" id="SM00458">
    <property type="entry name" value="RICIN"/>
    <property type="match status" value="1"/>
</dbReference>
<dbReference type="FunFam" id="3.10.100.10:FF:000023">
    <property type="entry name" value="Macrophage mannose receptor 1"/>
    <property type="match status" value="1"/>
</dbReference>
<evidence type="ECO:0000256" key="16">
    <source>
        <dbReference type="ARBA" id="ARBA00071860"/>
    </source>
</evidence>
<dbReference type="PROSITE" id="PS00023">
    <property type="entry name" value="FN2_1"/>
    <property type="match status" value="1"/>
</dbReference>
<dbReference type="InterPro" id="IPR016187">
    <property type="entry name" value="CTDL_fold"/>
</dbReference>
<feature type="domain" description="C-type lectin" evidence="19">
    <location>
        <begin position="1067"/>
        <end position="1178"/>
    </location>
</feature>
<reference evidence="21 22" key="1">
    <citation type="submission" date="2019-04" db="EMBL/GenBank/DDBJ databases">
        <authorList>
            <consortium name="Wellcome Sanger Institute Data Sharing"/>
        </authorList>
    </citation>
    <scope>NUCLEOTIDE SEQUENCE [LARGE SCALE GENOMIC DNA]</scope>
</reference>
<dbReference type="PRINTS" id="PR00013">
    <property type="entry name" value="FNTYPEII"/>
</dbReference>
<comment type="subcellular location">
    <subcellularLocation>
        <location evidence="1">Cell membrane</location>
        <topology evidence="1">Single-pass type I membrane protein</topology>
    </subcellularLocation>
    <subcellularLocation>
        <location evidence="2">Endosome membrane</location>
        <topology evidence="2">Single-pass type I membrane protein</topology>
    </subcellularLocation>
</comment>
<dbReference type="InterPro" id="IPR000772">
    <property type="entry name" value="Ricin_B_lectin"/>
</dbReference>
<dbReference type="FunFam" id="3.10.100.10:FF:000025">
    <property type="entry name" value="Mannose receptor C-type 1"/>
    <property type="match status" value="1"/>
</dbReference>
<dbReference type="PANTHER" id="PTHR22803">
    <property type="entry name" value="MANNOSE, PHOSPHOLIPASE, LECTIN RECEPTOR RELATED"/>
    <property type="match status" value="1"/>
</dbReference>
<evidence type="ECO:0000313" key="21">
    <source>
        <dbReference type="Ensembl" id="ENSSFOP00015002455.2"/>
    </source>
</evidence>
<dbReference type="GO" id="GO:0010008">
    <property type="term" value="C:endosome membrane"/>
    <property type="evidence" value="ECO:0007669"/>
    <property type="project" value="UniProtKB-SubCell"/>
</dbReference>
<dbReference type="Gene3D" id="3.10.100.10">
    <property type="entry name" value="Mannose-Binding Protein A, subunit A"/>
    <property type="match status" value="8"/>
</dbReference>
<evidence type="ECO:0000313" key="22">
    <source>
        <dbReference type="Proteomes" id="UP000694397"/>
    </source>
</evidence>
<keyword evidence="8" id="KW-0677">Repeat</keyword>
<dbReference type="PROSITE" id="PS50231">
    <property type="entry name" value="RICIN_B_LECTIN"/>
    <property type="match status" value="1"/>
</dbReference>
<dbReference type="Proteomes" id="UP000694397">
    <property type="component" value="Chromosome 9"/>
</dbReference>
<feature type="domain" description="C-type lectin" evidence="19">
    <location>
        <begin position="1207"/>
        <end position="1324"/>
    </location>
</feature>
<evidence type="ECO:0000256" key="13">
    <source>
        <dbReference type="ARBA" id="ARBA00023157"/>
    </source>
</evidence>
<organism evidence="21 22">
    <name type="scientific">Scleropages formosus</name>
    <name type="common">Asian bonytongue</name>
    <name type="synonym">Osteoglossum formosum</name>
    <dbReference type="NCBI Taxonomy" id="113540"/>
    <lineage>
        <taxon>Eukaryota</taxon>
        <taxon>Metazoa</taxon>
        <taxon>Chordata</taxon>
        <taxon>Craniata</taxon>
        <taxon>Vertebrata</taxon>
        <taxon>Euteleostomi</taxon>
        <taxon>Actinopterygii</taxon>
        <taxon>Neopterygii</taxon>
        <taxon>Teleostei</taxon>
        <taxon>Osteoglossocephala</taxon>
        <taxon>Osteoglossomorpha</taxon>
        <taxon>Osteoglossiformes</taxon>
        <taxon>Osteoglossidae</taxon>
        <taxon>Scleropages</taxon>
    </lineage>
</organism>
<feature type="transmembrane region" description="Helical" evidence="18">
    <location>
        <begin position="1339"/>
        <end position="1361"/>
    </location>
</feature>
<keyword evidence="7" id="KW-0430">Lectin</keyword>
<evidence type="ECO:0000256" key="12">
    <source>
        <dbReference type="ARBA" id="ARBA00023136"/>
    </source>
</evidence>
<keyword evidence="12 18" id="KW-0472">Membrane</keyword>
<dbReference type="Gene3D" id="2.10.10.10">
    <property type="entry name" value="Fibronectin, type II, collagen-binding"/>
    <property type="match status" value="1"/>
</dbReference>
<evidence type="ECO:0000256" key="5">
    <source>
        <dbReference type="ARBA" id="ARBA00022692"/>
    </source>
</evidence>
<evidence type="ECO:0000259" key="19">
    <source>
        <dbReference type="PROSITE" id="PS50041"/>
    </source>
</evidence>
<feature type="disulfide bond" evidence="17">
    <location>
        <begin position="166"/>
        <end position="193"/>
    </location>
</feature>
<dbReference type="FunFam" id="3.10.100.10:FF:000016">
    <property type="entry name" value="macrophage mannose receptor 1"/>
    <property type="match status" value="1"/>
</dbReference>
<evidence type="ECO:0000259" key="20">
    <source>
        <dbReference type="PROSITE" id="PS51092"/>
    </source>
</evidence>
<evidence type="ECO:0000256" key="1">
    <source>
        <dbReference type="ARBA" id="ARBA00004251"/>
    </source>
</evidence>
<dbReference type="FunFam" id="3.10.100.10:FF:000014">
    <property type="entry name" value="Macrophage mannose receptor 1"/>
    <property type="match status" value="1"/>
</dbReference>